<evidence type="ECO:0000259" key="9">
    <source>
        <dbReference type="PROSITE" id="PS50126"/>
    </source>
</evidence>
<evidence type="ECO:0000256" key="4">
    <source>
        <dbReference type="ARBA" id="ARBA00022722"/>
    </source>
</evidence>
<sequence>MAKKNKKLRSKPRKTGTFNKKKLKSVILSGLYEDPGKTVNYRQVSGSLGIKDPETRKLVDVVLQELADDGYLDLVARGKYKLKARTGTVCGIVEMQPQGFAYVVSEELDRPVVVSSRNLNHAMEGDKVQVHVFARRKKHDYEGEVKEILERAKSVFVGTIQVSKNYAFLTPAGKVGFDIFIPKEKLNGAKDGQKAIAEINDWPPNARNPFGEIKEVLGDTGDNDAEMHAILAEFELPHIFPENVDRAAEKIPLEIPEEDIKNRRDFRKTTTFTIDPLDAKDFDDALSLKKLSNGNWEVGVHIADVTHYVRPNTIIEDEARSRATSVYLVDRVVPMLPERLSNGVCSLRPNEDKLCFSAVFELNENAEIKKEWFGKTVIHSDRRFAYEEAQEVIETGTGDFSEELLKLNELAVKLRNNRFKSGSIAFDRVEIKFNIDEKGKPLSVYFKEAKEANKLIEEFMLLANKRVAEFIGDVSDKNKAKTFVYRIHDKPDPDKLVSFNTFIKRFGYGIQLTTPKAIATSLNNLLNTVKGKNEQNVVETLAIRSMAKAAYSTRNIGHYGLSFEYYTHFTSPIRRYPDMMVHRLLEKYLAGGRSANEQKYEDLCKHSSDMEARAANAERSSIKYKQVEFMQDHVGKVYAGVISGVTDWGIYVELENKIEGMIPISELDDDFYIFDERNYMLVGRHSRKTYQLGESINVKVWRTNLERKQLDFRLARTEKPETFEIPTP</sequence>
<dbReference type="InterPro" id="IPR050180">
    <property type="entry name" value="RNR_Ribonuclease"/>
</dbReference>
<organism evidence="10 11">
    <name type="scientific">Maribellus luteus</name>
    <dbReference type="NCBI Taxonomy" id="2305463"/>
    <lineage>
        <taxon>Bacteria</taxon>
        <taxon>Pseudomonadati</taxon>
        <taxon>Bacteroidota</taxon>
        <taxon>Bacteroidia</taxon>
        <taxon>Marinilabiliales</taxon>
        <taxon>Prolixibacteraceae</taxon>
        <taxon>Maribellus</taxon>
    </lineage>
</organism>
<evidence type="ECO:0000256" key="8">
    <source>
        <dbReference type="HAMAP-Rule" id="MF_01895"/>
    </source>
</evidence>
<dbReference type="GO" id="GO:0006402">
    <property type="term" value="P:mRNA catabolic process"/>
    <property type="evidence" value="ECO:0007669"/>
    <property type="project" value="TreeGrafter"/>
</dbReference>
<dbReference type="RefSeq" id="WP_119437325.1">
    <property type="nucleotide sequence ID" value="NZ_QWGR01000003.1"/>
</dbReference>
<dbReference type="SMART" id="SM00955">
    <property type="entry name" value="RNB"/>
    <property type="match status" value="1"/>
</dbReference>
<reference evidence="10 11" key="1">
    <citation type="submission" date="2018-08" db="EMBL/GenBank/DDBJ databases">
        <title>Pallidiluteibacterium maritimus gen. nov., sp. nov., isolated from coastal sediment.</title>
        <authorList>
            <person name="Zhou L.Y."/>
        </authorList>
    </citation>
    <scope>NUCLEOTIDE SEQUENCE [LARGE SCALE GENOMIC DNA]</scope>
    <source>
        <strain evidence="10 11">XSD2</strain>
    </source>
</reference>
<protein>
    <recommendedName>
        <fullName evidence="8">Ribonuclease R</fullName>
        <shortName evidence="8">RNase R</shortName>
        <ecNumber evidence="8">3.1.13.1</ecNumber>
    </recommendedName>
</protein>
<dbReference type="CDD" id="cd04471">
    <property type="entry name" value="S1_RNase_R"/>
    <property type="match status" value="1"/>
</dbReference>
<dbReference type="SMART" id="SM00316">
    <property type="entry name" value="S1"/>
    <property type="match status" value="1"/>
</dbReference>
<proteinExistence type="inferred from homology"/>
<evidence type="ECO:0000256" key="2">
    <source>
        <dbReference type="ARBA" id="ARBA00004496"/>
    </source>
</evidence>
<dbReference type="SUPFAM" id="SSF50249">
    <property type="entry name" value="Nucleic acid-binding proteins"/>
    <property type="match status" value="4"/>
</dbReference>
<keyword evidence="4 8" id="KW-0540">Nuclease</keyword>
<dbReference type="NCBIfam" id="TIGR02063">
    <property type="entry name" value="RNase_R"/>
    <property type="match status" value="1"/>
</dbReference>
<evidence type="ECO:0000256" key="7">
    <source>
        <dbReference type="ARBA" id="ARBA00022884"/>
    </source>
</evidence>
<dbReference type="InterPro" id="IPR012340">
    <property type="entry name" value="NA-bd_OB-fold"/>
</dbReference>
<dbReference type="InterPro" id="IPR040476">
    <property type="entry name" value="CSD2"/>
</dbReference>
<evidence type="ECO:0000256" key="6">
    <source>
        <dbReference type="ARBA" id="ARBA00022839"/>
    </source>
</evidence>
<name>A0A399T0U3_9BACT</name>
<dbReference type="HAMAP" id="MF_01895">
    <property type="entry name" value="RNase_R"/>
    <property type="match status" value="1"/>
</dbReference>
<evidence type="ECO:0000256" key="1">
    <source>
        <dbReference type="ARBA" id="ARBA00001849"/>
    </source>
</evidence>
<keyword evidence="11" id="KW-1185">Reference proteome</keyword>
<dbReference type="InterPro" id="IPR001900">
    <property type="entry name" value="RNase_II/R"/>
</dbReference>
<keyword evidence="6 8" id="KW-0269">Exonuclease</keyword>
<dbReference type="PANTHER" id="PTHR23355:SF9">
    <property type="entry name" value="DIS3-LIKE EXONUCLEASE 2"/>
    <property type="match status" value="1"/>
</dbReference>
<dbReference type="PANTHER" id="PTHR23355">
    <property type="entry name" value="RIBONUCLEASE"/>
    <property type="match status" value="1"/>
</dbReference>
<dbReference type="Proteomes" id="UP000265926">
    <property type="component" value="Unassembled WGS sequence"/>
</dbReference>
<dbReference type="PROSITE" id="PS50126">
    <property type="entry name" value="S1"/>
    <property type="match status" value="1"/>
</dbReference>
<evidence type="ECO:0000256" key="3">
    <source>
        <dbReference type="ARBA" id="ARBA00022490"/>
    </source>
</evidence>
<comment type="caution">
    <text evidence="10">The sequence shown here is derived from an EMBL/GenBank/DDBJ whole genome shotgun (WGS) entry which is preliminary data.</text>
</comment>
<dbReference type="InterPro" id="IPR004476">
    <property type="entry name" value="RNase_II/RNase_R"/>
</dbReference>
<evidence type="ECO:0000256" key="5">
    <source>
        <dbReference type="ARBA" id="ARBA00022801"/>
    </source>
</evidence>
<dbReference type="EC" id="3.1.13.1" evidence="8"/>
<dbReference type="AlphaFoldDB" id="A0A399T0U3"/>
<dbReference type="Pfam" id="PF00773">
    <property type="entry name" value="RNB"/>
    <property type="match status" value="1"/>
</dbReference>
<dbReference type="Gene3D" id="2.40.50.140">
    <property type="entry name" value="Nucleic acid-binding proteins"/>
    <property type="match status" value="3"/>
</dbReference>
<evidence type="ECO:0000313" key="10">
    <source>
        <dbReference type="EMBL" id="RIJ49438.1"/>
    </source>
</evidence>
<feature type="domain" description="S1 motif" evidence="9">
    <location>
        <begin position="635"/>
        <end position="715"/>
    </location>
</feature>
<accession>A0A399T0U3</accession>
<comment type="catalytic activity">
    <reaction evidence="1 8">
        <text>Exonucleolytic cleavage in the 3'- to 5'-direction to yield nucleoside 5'-phosphates.</text>
        <dbReference type="EC" id="3.1.13.1"/>
    </reaction>
</comment>
<dbReference type="Pfam" id="PF08206">
    <property type="entry name" value="OB_RNB"/>
    <property type="match status" value="1"/>
</dbReference>
<dbReference type="Pfam" id="PF00575">
    <property type="entry name" value="S1"/>
    <property type="match status" value="1"/>
</dbReference>
<dbReference type="InterPro" id="IPR013223">
    <property type="entry name" value="RNase_B_OB_dom"/>
</dbReference>
<dbReference type="GO" id="GO:0003723">
    <property type="term" value="F:RNA binding"/>
    <property type="evidence" value="ECO:0007669"/>
    <property type="project" value="UniProtKB-UniRule"/>
</dbReference>
<keyword evidence="3 8" id="KW-0963">Cytoplasm</keyword>
<dbReference type="InterPro" id="IPR011805">
    <property type="entry name" value="RNase_R"/>
</dbReference>
<evidence type="ECO:0000313" key="11">
    <source>
        <dbReference type="Proteomes" id="UP000265926"/>
    </source>
</evidence>
<comment type="function">
    <text evidence="8">3'-5' exoribonuclease that releases 5'-nucleoside monophosphates and is involved in maturation of structured RNAs.</text>
</comment>
<dbReference type="EMBL" id="QWGR01000003">
    <property type="protein sequence ID" value="RIJ49438.1"/>
    <property type="molecule type" value="Genomic_DNA"/>
</dbReference>
<dbReference type="InterPro" id="IPR022966">
    <property type="entry name" value="RNase_II/R_CS"/>
</dbReference>
<keyword evidence="7 8" id="KW-0694">RNA-binding</keyword>
<dbReference type="Pfam" id="PF17876">
    <property type="entry name" value="CSD2"/>
    <property type="match status" value="1"/>
</dbReference>
<dbReference type="PROSITE" id="PS01175">
    <property type="entry name" value="RIBONUCLEASE_II"/>
    <property type="match status" value="1"/>
</dbReference>
<comment type="subcellular location">
    <subcellularLocation>
        <location evidence="2 8">Cytoplasm</location>
    </subcellularLocation>
</comment>
<dbReference type="InterPro" id="IPR003029">
    <property type="entry name" value="S1_domain"/>
</dbReference>
<dbReference type="GO" id="GO:0005829">
    <property type="term" value="C:cytosol"/>
    <property type="evidence" value="ECO:0007669"/>
    <property type="project" value="TreeGrafter"/>
</dbReference>
<dbReference type="OrthoDB" id="9764149at2"/>
<keyword evidence="5 8" id="KW-0378">Hydrolase</keyword>
<dbReference type="GO" id="GO:0008859">
    <property type="term" value="F:exoribonuclease II activity"/>
    <property type="evidence" value="ECO:0007669"/>
    <property type="project" value="UniProtKB-UniRule"/>
</dbReference>
<dbReference type="NCBIfam" id="TIGR00358">
    <property type="entry name" value="3_prime_RNase"/>
    <property type="match status" value="1"/>
</dbReference>
<comment type="similarity">
    <text evidence="8">Belongs to the RNR ribonuclease family. RNase R subfamily.</text>
</comment>
<gene>
    <name evidence="8 10" type="primary">rnr</name>
    <name evidence="10" type="ORF">D1614_07815</name>
</gene>